<evidence type="ECO:0000313" key="2">
    <source>
        <dbReference type="Proteomes" id="UP001501243"/>
    </source>
</evidence>
<dbReference type="Proteomes" id="UP001501243">
    <property type="component" value="Unassembled WGS sequence"/>
</dbReference>
<gene>
    <name evidence="1" type="ORF">GCM10023172_16580</name>
</gene>
<reference evidence="2" key="1">
    <citation type="journal article" date="2019" name="Int. J. Syst. Evol. Microbiol.">
        <title>The Global Catalogue of Microorganisms (GCM) 10K type strain sequencing project: providing services to taxonomists for standard genome sequencing and annotation.</title>
        <authorList>
            <consortium name="The Broad Institute Genomics Platform"/>
            <consortium name="The Broad Institute Genome Sequencing Center for Infectious Disease"/>
            <person name="Wu L."/>
            <person name="Ma J."/>
        </authorList>
    </citation>
    <scope>NUCLEOTIDE SEQUENCE [LARGE SCALE GENOMIC DNA]</scope>
    <source>
        <strain evidence="2">JCM 17841</strain>
    </source>
</reference>
<keyword evidence="2" id="KW-1185">Reference proteome</keyword>
<comment type="caution">
    <text evidence="1">The sequence shown here is derived from an EMBL/GenBank/DDBJ whole genome shotgun (WGS) entry which is preliminary data.</text>
</comment>
<proteinExistence type="predicted"/>
<protein>
    <submittedName>
        <fullName evidence="1">Uncharacterized protein</fullName>
    </submittedName>
</protein>
<dbReference type="RefSeq" id="WP_208130668.1">
    <property type="nucleotide sequence ID" value="NZ_BAABGQ010000005.1"/>
</dbReference>
<organism evidence="1 2">
    <name type="scientific">Hymenobacter ginsengisoli</name>
    <dbReference type="NCBI Taxonomy" id="1051626"/>
    <lineage>
        <taxon>Bacteria</taxon>
        <taxon>Pseudomonadati</taxon>
        <taxon>Bacteroidota</taxon>
        <taxon>Cytophagia</taxon>
        <taxon>Cytophagales</taxon>
        <taxon>Hymenobacteraceae</taxon>
        <taxon>Hymenobacter</taxon>
    </lineage>
</organism>
<accession>A0ABP8Q7C0</accession>
<evidence type="ECO:0000313" key="1">
    <source>
        <dbReference type="EMBL" id="GAA4498852.1"/>
    </source>
</evidence>
<name>A0ABP8Q7C0_9BACT</name>
<sequence length="75" mass="8612">MPSPTSISKHLSVEHRAYVALYALQLGNLSRQAIMETYEVSDADLQVYRGAWEELQANHADRNRPLPRVKVEENF</sequence>
<dbReference type="EMBL" id="BAABGQ010000005">
    <property type="protein sequence ID" value="GAA4498852.1"/>
    <property type="molecule type" value="Genomic_DNA"/>
</dbReference>